<dbReference type="KEGG" id="fwa:DCMF_28090"/>
<keyword evidence="1" id="KW-0812">Transmembrane</keyword>
<dbReference type="OrthoDB" id="1795989at2"/>
<protein>
    <submittedName>
        <fullName evidence="2">Uncharacterized protein</fullName>
    </submittedName>
</protein>
<feature type="transmembrane region" description="Helical" evidence="1">
    <location>
        <begin position="20"/>
        <end position="42"/>
    </location>
</feature>
<feature type="transmembrane region" description="Helical" evidence="1">
    <location>
        <begin position="221"/>
        <end position="242"/>
    </location>
</feature>
<dbReference type="Proteomes" id="UP000323521">
    <property type="component" value="Chromosome"/>
</dbReference>
<evidence type="ECO:0000313" key="2">
    <source>
        <dbReference type="EMBL" id="ATW28098.1"/>
    </source>
</evidence>
<dbReference type="EMBL" id="CP017634">
    <property type="protein sequence ID" value="ATW28098.1"/>
    <property type="molecule type" value="Genomic_DNA"/>
</dbReference>
<feature type="transmembrane region" description="Helical" evidence="1">
    <location>
        <begin position="152"/>
        <end position="173"/>
    </location>
</feature>
<reference evidence="2 3" key="1">
    <citation type="submission" date="2016-10" db="EMBL/GenBank/DDBJ databases">
        <title>Complete Genome Sequence of Peptococcaceae strain DCMF.</title>
        <authorList>
            <person name="Edwards R.J."/>
            <person name="Holland S.I."/>
            <person name="Deshpande N.P."/>
            <person name="Wong Y.K."/>
            <person name="Ertan H."/>
            <person name="Manefield M."/>
            <person name="Russell T.L."/>
            <person name="Lee M.J."/>
        </authorList>
    </citation>
    <scope>NUCLEOTIDE SEQUENCE [LARGE SCALE GENOMIC DNA]</scope>
    <source>
        <strain evidence="2 3">DCMF</strain>
    </source>
</reference>
<gene>
    <name evidence="2" type="ORF">DCMF_28090</name>
</gene>
<accession>A0A3G1L0C4</accession>
<organism evidence="2 3">
    <name type="scientific">Formimonas warabiya</name>
    <dbReference type="NCBI Taxonomy" id="1761012"/>
    <lineage>
        <taxon>Bacteria</taxon>
        <taxon>Bacillati</taxon>
        <taxon>Bacillota</taxon>
        <taxon>Clostridia</taxon>
        <taxon>Eubacteriales</taxon>
        <taxon>Peptococcaceae</taxon>
        <taxon>Candidatus Formimonas</taxon>
    </lineage>
</organism>
<proteinExistence type="predicted"/>
<keyword evidence="1" id="KW-0472">Membrane</keyword>
<feature type="transmembrane region" description="Helical" evidence="1">
    <location>
        <begin position="103"/>
        <end position="123"/>
    </location>
</feature>
<feature type="transmembrane region" description="Helical" evidence="1">
    <location>
        <begin position="62"/>
        <end position="82"/>
    </location>
</feature>
<keyword evidence="1" id="KW-1133">Transmembrane helix</keyword>
<dbReference type="RefSeq" id="WP_148137507.1">
    <property type="nucleotide sequence ID" value="NZ_CP017634.1"/>
</dbReference>
<keyword evidence="3" id="KW-1185">Reference proteome</keyword>
<name>A0A3G1L0C4_FORW1</name>
<evidence type="ECO:0000256" key="1">
    <source>
        <dbReference type="SAM" id="Phobius"/>
    </source>
</evidence>
<sequence length="250" mass="27653">MSLTETNLLFVAKKQYFYKLKAYVGLFFGLAVIQLLVFGLSGGRIGMEGSSSDYVSFQVYRFSSEVIISTTMLWALTVAVILTTKSYRDVDFTFVSNRISSNLSNIGFLLTAGLVGGVTASLYGPLVRVMMYFSAGSHNIIRENFFMTPRELVVGMSAAALYIILFSALGYFLGMFAQVHKICLAFLPVLFLGALFLGNITQSEATLFAKSIQFFGYEKSFLLFTVKILLTAAILFTGAIIFSNRVEVRK</sequence>
<feature type="transmembrane region" description="Helical" evidence="1">
    <location>
        <begin position="182"/>
        <end position="201"/>
    </location>
</feature>
<evidence type="ECO:0000313" key="3">
    <source>
        <dbReference type="Proteomes" id="UP000323521"/>
    </source>
</evidence>
<dbReference type="AlphaFoldDB" id="A0A3G1L0C4"/>